<dbReference type="WBParaSite" id="HDID_0000857301-mRNA-1">
    <property type="protein sequence ID" value="HDID_0000857301-mRNA-1"/>
    <property type="gene ID" value="HDID_0000857301"/>
</dbReference>
<organism evidence="9">
    <name type="scientific">Hymenolepis diminuta</name>
    <name type="common">Rat tapeworm</name>
    <dbReference type="NCBI Taxonomy" id="6216"/>
    <lineage>
        <taxon>Eukaryota</taxon>
        <taxon>Metazoa</taxon>
        <taxon>Spiralia</taxon>
        <taxon>Lophotrochozoa</taxon>
        <taxon>Platyhelminthes</taxon>
        <taxon>Cestoda</taxon>
        <taxon>Eucestoda</taxon>
        <taxon>Cyclophyllidea</taxon>
        <taxon>Hymenolepididae</taxon>
        <taxon>Hymenolepis</taxon>
    </lineage>
</organism>
<evidence type="ECO:0000313" key="8">
    <source>
        <dbReference type="Proteomes" id="UP000321570"/>
    </source>
</evidence>
<dbReference type="AlphaFoldDB" id="A0A0R3ST74"/>
<evidence type="ECO:0000313" key="5">
    <source>
        <dbReference type="EMBL" id="VDL60889.1"/>
    </source>
</evidence>
<evidence type="ECO:0000256" key="4">
    <source>
        <dbReference type="SAM" id="MobiDB-lite"/>
    </source>
</evidence>
<dbReference type="PROSITE" id="PS51450">
    <property type="entry name" value="LRR"/>
    <property type="match status" value="2"/>
</dbReference>
<reference evidence="9" key="1">
    <citation type="submission" date="2017-02" db="UniProtKB">
        <authorList>
            <consortium name="WormBaseParasite"/>
        </authorList>
    </citation>
    <scope>IDENTIFICATION</scope>
</reference>
<protein>
    <submittedName>
        <fullName evidence="9">LRRcap domain-containing protein</fullName>
    </submittedName>
</protein>
<sequence length="283" mass="30962">MPSLTMVQRIEEERKDQKLGEIKELNLDGCTATEIEGLTDEYSSLEKLSIVGAGLTTLASFPALPKLVKLDLSDNPITTGLDALAKCPNLTTLNLSGNKLASIKDLAPLESLENLSHLELSNCELVSEENYRKEVFAFLPQLSYLDGLDQNGEEESDVKASGDGVNGSKNGHPAHDDDEEEEEEEDAEDESDEEDEEEIGLSALQGSKELESDEEDYVPGEEEEEEPELEDEDEEDEESNVEEELPSLSDAGVTGPRRAQKRAAEDDGEDVSEAKIVATEDSQ</sequence>
<dbReference type="GO" id="GO:0042393">
    <property type="term" value="F:histone binding"/>
    <property type="evidence" value="ECO:0007669"/>
    <property type="project" value="TreeGrafter"/>
</dbReference>
<keyword evidence="1" id="KW-0433">Leucine-rich repeat</keyword>
<dbReference type="Proteomes" id="UP000274504">
    <property type="component" value="Unassembled WGS sequence"/>
</dbReference>
<name>A0A0R3ST74_HYMDI</name>
<proteinExistence type="inferred from homology"/>
<dbReference type="PANTHER" id="PTHR11375">
    <property type="entry name" value="ACIDIC LEUCINE-RICH NUCLEAR PHOSPHOPROTEIN 32"/>
    <property type="match status" value="1"/>
</dbReference>
<dbReference type="OrthoDB" id="2160613at2759"/>
<feature type="region of interest" description="Disordered" evidence="4">
    <location>
        <begin position="152"/>
        <end position="283"/>
    </location>
</feature>
<dbReference type="EMBL" id="UYSG01011101">
    <property type="protein sequence ID" value="VDL60889.1"/>
    <property type="molecule type" value="Genomic_DNA"/>
</dbReference>
<dbReference type="InterPro" id="IPR032675">
    <property type="entry name" value="LRR_dom_sf"/>
</dbReference>
<evidence type="ECO:0000256" key="3">
    <source>
        <dbReference type="ARBA" id="ARBA00025777"/>
    </source>
</evidence>
<dbReference type="Gene3D" id="3.80.10.10">
    <property type="entry name" value="Ribonuclease Inhibitor"/>
    <property type="match status" value="1"/>
</dbReference>
<comment type="similarity">
    <text evidence="3">Belongs to the ANP32 family.</text>
</comment>
<dbReference type="Pfam" id="PF14580">
    <property type="entry name" value="LRR_9"/>
    <property type="match status" value="1"/>
</dbReference>
<dbReference type="InterPro" id="IPR045081">
    <property type="entry name" value="AN32"/>
</dbReference>
<reference evidence="6 8" key="3">
    <citation type="submission" date="2019-07" db="EMBL/GenBank/DDBJ databases">
        <authorList>
            <person name="Jastrzebski P J."/>
            <person name="Paukszto L."/>
            <person name="Jastrzebski P J."/>
        </authorList>
    </citation>
    <scope>NUCLEOTIDE SEQUENCE [LARGE SCALE GENOMIC DNA]</scope>
    <source>
        <strain evidence="6 8">WMS-il1</strain>
    </source>
</reference>
<dbReference type="PANTHER" id="PTHR11375:SF0">
    <property type="entry name" value="ACIDIC LEUCINE-RICH NUCLEAR PHOSPHOPROTEIN 32 FAMILY MEMBER A"/>
    <property type="match status" value="1"/>
</dbReference>
<gene>
    <name evidence="5" type="ORF">HDID_LOCUS8571</name>
    <name evidence="6" type="ORF">WMSIL1_LOCUS1039</name>
</gene>
<evidence type="ECO:0000313" key="9">
    <source>
        <dbReference type="WBParaSite" id="HDID_0000857301-mRNA-1"/>
    </source>
</evidence>
<reference evidence="5 7" key="2">
    <citation type="submission" date="2018-11" db="EMBL/GenBank/DDBJ databases">
        <authorList>
            <consortium name="Pathogen Informatics"/>
        </authorList>
    </citation>
    <scope>NUCLEOTIDE SEQUENCE [LARGE SCALE GENOMIC DNA]</scope>
</reference>
<dbReference type="SUPFAM" id="SSF52058">
    <property type="entry name" value="L domain-like"/>
    <property type="match status" value="1"/>
</dbReference>
<keyword evidence="2" id="KW-0677">Repeat</keyword>
<feature type="compositionally biased region" description="Acidic residues" evidence="4">
    <location>
        <begin position="211"/>
        <end position="245"/>
    </location>
</feature>
<dbReference type="STRING" id="6216.A0A0R3ST74"/>
<evidence type="ECO:0000256" key="2">
    <source>
        <dbReference type="ARBA" id="ARBA00022737"/>
    </source>
</evidence>
<accession>A0A0R3ST74</accession>
<feature type="compositionally biased region" description="Acidic residues" evidence="4">
    <location>
        <begin position="176"/>
        <end position="199"/>
    </location>
</feature>
<dbReference type="FunFam" id="3.80.10.10:FF:000131">
    <property type="entry name" value="acidic leucine-rich nuclear phosphoprotein 32-related protein-like"/>
    <property type="match status" value="1"/>
</dbReference>
<evidence type="ECO:0000313" key="7">
    <source>
        <dbReference type="Proteomes" id="UP000274504"/>
    </source>
</evidence>
<evidence type="ECO:0000313" key="6">
    <source>
        <dbReference type="EMBL" id="VUZ39716.1"/>
    </source>
</evidence>
<dbReference type="GO" id="GO:0005634">
    <property type="term" value="C:nucleus"/>
    <property type="evidence" value="ECO:0007669"/>
    <property type="project" value="TreeGrafter"/>
</dbReference>
<dbReference type="Proteomes" id="UP000321570">
    <property type="component" value="Unassembled WGS sequence"/>
</dbReference>
<dbReference type="EMBL" id="CABIJS010000022">
    <property type="protein sequence ID" value="VUZ39716.1"/>
    <property type="molecule type" value="Genomic_DNA"/>
</dbReference>
<evidence type="ECO:0000256" key="1">
    <source>
        <dbReference type="ARBA" id="ARBA00022614"/>
    </source>
</evidence>
<keyword evidence="8" id="KW-1185">Reference proteome</keyword>
<dbReference type="InterPro" id="IPR001611">
    <property type="entry name" value="Leu-rich_rpt"/>
</dbReference>